<evidence type="ECO:0000313" key="4">
    <source>
        <dbReference type="Proteomes" id="UP001497497"/>
    </source>
</evidence>
<keyword evidence="1" id="KW-0732">Signal</keyword>
<keyword evidence="4" id="KW-1185">Reference proteome</keyword>
<dbReference type="AlphaFoldDB" id="A0AAV2HSI9"/>
<reference evidence="3 4" key="1">
    <citation type="submission" date="2024-04" db="EMBL/GenBank/DDBJ databases">
        <authorList>
            <consortium name="Genoscope - CEA"/>
            <person name="William W."/>
        </authorList>
    </citation>
    <scope>NUCLEOTIDE SEQUENCE [LARGE SCALE GENOMIC DNA]</scope>
</reference>
<comment type="caution">
    <text evidence="3">The sequence shown here is derived from an EMBL/GenBank/DDBJ whole genome shotgun (WGS) entry which is preliminary data.</text>
</comment>
<evidence type="ECO:0000313" key="3">
    <source>
        <dbReference type="EMBL" id="CAL1536395.1"/>
    </source>
</evidence>
<organism evidence="3 4">
    <name type="scientific">Lymnaea stagnalis</name>
    <name type="common">Great pond snail</name>
    <name type="synonym">Helix stagnalis</name>
    <dbReference type="NCBI Taxonomy" id="6523"/>
    <lineage>
        <taxon>Eukaryota</taxon>
        <taxon>Metazoa</taxon>
        <taxon>Spiralia</taxon>
        <taxon>Lophotrochozoa</taxon>
        <taxon>Mollusca</taxon>
        <taxon>Gastropoda</taxon>
        <taxon>Heterobranchia</taxon>
        <taxon>Euthyneura</taxon>
        <taxon>Panpulmonata</taxon>
        <taxon>Hygrophila</taxon>
        <taxon>Lymnaeoidea</taxon>
        <taxon>Lymnaeidae</taxon>
        <taxon>Lymnaea</taxon>
    </lineage>
</organism>
<evidence type="ECO:0000259" key="2">
    <source>
        <dbReference type="Pfam" id="PF16977"/>
    </source>
</evidence>
<sequence length="425" mass="46168">MIFLLAIQALGFLGSVHAQSGVTLTPTPNYVDPATGSVSLRCAVDGAVKLYNTNGLLIEKEIDTDVWQSYARYIKGSASASAYQVGVTATAQIGAAGGKSYLQLTIPSSAGPVGRFRCTATGTTSAGAAATQVVNSEVFANQYQDGCTCCDKMAALEAKILSFEIIASKVTTLESRLSAVESSVSSGGGSGLPGDALKGMDGDLVLRSLVWPEGYYGLLMPETGCPSQGFSFVDWRSDGYRQFHTESTSTVNLDKFSPDIHLKQPYQNTNGAQRFIFLYFCMNIEGPVLAEGPTWPSGSYCINKWAGCPEGFHEGSIFWDEENTWHDNKYSDLVPNGAYGGDTRIDYCCRRDGKPEVPVYLPTAKPFYLYRFDGKCQQVAGMNVTNEFIVFDTENTGGNIDKYTGEYHPDGRLNDVRVELCYYSR</sequence>
<accession>A0AAV2HSI9</accession>
<evidence type="ECO:0000256" key="1">
    <source>
        <dbReference type="SAM" id="SignalP"/>
    </source>
</evidence>
<protein>
    <recommendedName>
        <fullName evidence="2">Apextrin C-terminal domain-containing protein</fullName>
    </recommendedName>
</protein>
<name>A0AAV2HSI9_LYMST</name>
<dbReference type="Proteomes" id="UP001497497">
    <property type="component" value="Unassembled WGS sequence"/>
</dbReference>
<feature type="signal peptide" evidence="1">
    <location>
        <begin position="1"/>
        <end position="18"/>
    </location>
</feature>
<dbReference type="InterPro" id="IPR031569">
    <property type="entry name" value="ApeC"/>
</dbReference>
<proteinExistence type="predicted"/>
<dbReference type="PANTHER" id="PTHR19324">
    <property type="entry name" value="PERFORIN-LIKE PROTEIN 1"/>
    <property type="match status" value="1"/>
</dbReference>
<dbReference type="EMBL" id="CAXITT010000228">
    <property type="protein sequence ID" value="CAL1536395.1"/>
    <property type="molecule type" value="Genomic_DNA"/>
</dbReference>
<feature type="chain" id="PRO_5043438638" description="Apextrin C-terminal domain-containing protein" evidence="1">
    <location>
        <begin position="19"/>
        <end position="425"/>
    </location>
</feature>
<dbReference type="Pfam" id="PF16977">
    <property type="entry name" value="ApeC"/>
    <property type="match status" value="1"/>
</dbReference>
<dbReference type="PANTHER" id="PTHR19324:SF33">
    <property type="entry name" value="MUCIN-5AC"/>
    <property type="match status" value="1"/>
</dbReference>
<feature type="domain" description="Apextrin C-terminal" evidence="2">
    <location>
        <begin position="211"/>
        <end position="423"/>
    </location>
</feature>
<gene>
    <name evidence="3" type="ORF">GSLYS_00010308001</name>
</gene>